<dbReference type="Gene3D" id="3.30.460.10">
    <property type="entry name" value="Beta Polymerase, domain 2"/>
    <property type="match status" value="1"/>
</dbReference>
<dbReference type="STRING" id="1379270.GEMMAAP_04465"/>
<gene>
    <name evidence="1" type="ORF">GEMMAAP_04465</name>
</gene>
<evidence type="ECO:0000313" key="2">
    <source>
        <dbReference type="Proteomes" id="UP000076404"/>
    </source>
</evidence>
<evidence type="ECO:0000313" key="1">
    <source>
        <dbReference type="EMBL" id="AMW04292.1"/>
    </source>
</evidence>
<protein>
    <recommendedName>
        <fullName evidence="3">Polymerase nucleotidyl transferase domain-containing protein</fullName>
    </recommendedName>
</protein>
<sequence length="264" mass="28236">MAVVVDLAASVVVVDSAEVVVAQTGKQPGQTMTLEALVAQLRQAHGDALRAVVLYGSAASGEDIAGKSDINVLLIADTLPLATLRALGQTMRGWQEAGNPPVLEMTAQEWQSSADIFPMEYADILERHKVLFGTLPLEGVVVQAADLRLQVEQEAMGKLLRLRRGVMVAGTDTERQQELLRASLSTLLVIFRAVMRLHGEQPPRDAGQVVSWIGARCGFAVESYDRVAALKRGTVLPAGETEGVLEGYVAGMTALVAYLNQYAG</sequence>
<dbReference type="EMBL" id="CP011454">
    <property type="protein sequence ID" value="AMW04292.1"/>
    <property type="molecule type" value="Genomic_DNA"/>
</dbReference>
<evidence type="ECO:0008006" key="3">
    <source>
        <dbReference type="Google" id="ProtNLM"/>
    </source>
</evidence>
<dbReference type="CDD" id="cd05403">
    <property type="entry name" value="NT_KNTase_like"/>
    <property type="match status" value="1"/>
</dbReference>
<reference evidence="1 2" key="1">
    <citation type="journal article" date="2014" name="Proc. Natl. Acad. Sci. U.S.A.">
        <title>Functional type 2 photosynthetic reaction centers found in the rare bacterial phylum Gemmatimonadetes.</title>
        <authorList>
            <person name="Zeng Y."/>
            <person name="Feng F."/>
            <person name="Medova H."/>
            <person name="Dean J."/>
            <person name="Koblizek M."/>
        </authorList>
    </citation>
    <scope>NUCLEOTIDE SEQUENCE [LARGE SCALE GENOMIC DNA]</scope>
    <source>
        <strain evidence="1 2">AP64</strain>
    </source>
</reference>
<dbReference type="eggNOG" id="COG1708">
    <property type="taxonomic scope" value="Bacteria"/>
</dbReference>
<dbReference type="SUPFAM" id="SSF81301">
    <property type="entry name" value="Nucleotidyltransferase"/>
    <property type="match status" value="1"/>
</dbReference>
<dbReference type="Proteomes" id="UP000076404">
    <property type="component" value="Chromosome"/>
</dbReference>
<dbReference type="InterPro" id="IPR043519">
    <property type="entry name" value="NT_sf"/>
</dbReference>
<name>A0A143BIB9_9BACT</name>
<dbReference type="KEGG" id="gph:GEMMAAP_04465"/>
<proteinExistence type="predicted"/>
<accession>A0A143BIB9</accession>
<organism evidence="1 2">
    <name type="scientific">Gemmatimonas phototrophica</name>
    <dbReference type="NCBI Taxonomy" id="1379270"/>
    <lineage>
        <taxon>Bacteria</taxon>
        <taxon>Pseudomonadati</taxon>
        <taxon>Gemmatimonadota</taxon>
        <taxon>Gemmatimonadia</taxon>
        <taxon>Gemmatimonadales</taxon>
        <taxon>Gemmatimonadaceae</taxon>
        <taxon>Gemmatimonas</taxon>
    </lineage>
</organism>
<dbReference type="AlphaFoldDB" id="A0A143BIB9"/>
<reference evidence="1 2" key="2">
    <citation type="journal article" date="2016" name="Environ. Microbiol. Rep.">
        <title>Metagenomic evidence for the presence of phototrophic Gemmatimonadetes bacteria in diverse environments.</title>
        <authorList>
            <person name="Zeng Y."/>
            <person name="Baumbach J."/>
            <person name="Barbosa E.G."/>
            <person name="Azevedo V."/>
            <person name="Zhang C."/>
            <person name="Koblizek M."/>
        </authorList>
    </citation>
    <scope>NUCLEOTIDE SEQUENCE [LARGE SCALE GENOMIC DNA]</scope>
    <source>
        <strain evidence="1 2">AP64</strain>
    </source>
</reference>
<keyword evidence="2" id="KW-1185">Reference proteome</keyword>